<evidence type="ECO:0000313" key="2">
    <source>
        <dbReference type="EMBL" id="CAH1107745.1"/>
    </source>
</evidence>
<dbReference type="Proteomes" id="UP001153636">
    <property type="component" value="Chromosome 3"/>
</dbReference>
<keyword evidence="3" id="KW-1185">Reference proteome</keyword>
<accession>A0A9P0CWZ9</accession>
<dbReference type="PANTHER" id="PTHR45749:SF28">
    <property type="entry name" value="ZINC FINGER MYM-TYPE PROTEIN 1-LIKE-RELATED"/>
    <property type="match status" value="1"/>
</dbReference>
<name>A0A9P0CWZ9_9CUCU</name>
<dbReference type="AlphaFoldDB" id="A0A9P0CWZ9"/>
<reference evidence="2" key="1">
    <citation type="submission" date="2022-01" db="EMBL/GenBank/DDBJ databases">
        <authorList>
            <person name="King R."/>
        </authorList>
    </citation>
    <scope>NUCLEOTIDE SEQUENCE</scope>
</reference>
<organism evidence="2 3">
    <name type="scientific">Psylliodes chrysocephalus</name>
    <dbReference type="NCBI Taxonomy" id="3402493"/>
    <lineage>
        <taxon>Eukaryota</taxon>
        <taxon>Metazoa</taxon>
        <taxon>Ecdysozoa</taxon>
        <taxon>Arthropoda</taxon>
        <taxon>Hexapoda</taxon>
        <taxon>Insecta</taxon>
        <taxon>Pterygota</taxon>
        <taxon>Neoptera</taxon>
        <taxon>Endopterygota</taxon>
        <taxon>Coleoptera</taxon>
        <taxon>Polyphaga</taxon>
        <taxon>Cucujiformia</taxon>
        <taxon>Chrysomeloidea</taxon>
        <taxon>Chrysomelidae</taxon>
        <taxon>Galerucinae</taxon>
        <taxon>Alticini</taxon>
        <taxon>Psylliodes</taxon>
    </lineage>
</organism>
<proteinExistence type="predicted"/>
<dbReference type="InterPro" id="IPR012337">
    <property type="entry name" value="RNaseH-like_sf"/>
</dbReference>
<dbReference type="InterPro" id="IPR025398">
    <property type="entry name" value="DUF4371"/>
</dbReference>
<feature type="domain" description="DUF4371" evidence="1">
    <location>
        <begin position="114"/>
        <end position="291"/>
    </location>
</feature>
<sequence>MLTFDEKQRVVEIGRPTPPLKLIQLSKKTTRYFNKSYDNYKWLCGCIHDNKLYCWSCLLFSEYKNVWNVTGYIDLNNFSNASKKHDQSTNHLNSALALHSFGKTRIERSLSRQIREEIERHNAKVDRNRNVMRRLIDITYYLAKQELPFRGHIESAESANRGNFIECIKLLANYDGILSDHLQQSAYHDQNKTRAGFSGLSNRIQNDCVAVMIDETPNVSGKEQLCIILRYFDQSHEVVDRFVGFVDVSSNRTAEVLTKMIIDFLNDYKCCTKLILQTYDGAAALSSEKNGVQKKVRETCPDALYVWCIAHILNLVLSKSCQRNSETKHFFSTTKNLATFFHTGTKRSDLYNKFCSKKLPRVVVTRWVYNSRTINIIFSEHKNLLNILNNICENEANWDGDTLSAARMYEFTLNDFEFNYFLEIFNAIFIQTDILFNIIESKIVDIGYCLKKVKGFKNFIDNFYNEFENIYERTVTFCGEPKKKAD</sequence>
<dbReference type="PANTHER" id="PTHR45749">
    <property type="match status" value="1"/>
</dbReference>
<dbReference type="Pfam" id="PF14291">
    <property type="entry name" value="DUF4371"/>
    <property type="match status" value="1"/>
</dbReference>
<protein>
    <recommendedName>
        <fullName evidence="1">DUF4371 domain-containing protein</fullName>
    </recommendedName>
</protein>
<dbReference type="SUPFAM" id="SSF53098">
    <property type="entry name" value="Ribonuclease H-like"/>
    <property type="match status" value="1"/>
</dbReference>
<dbReference type="EMBL" id="OV651815">
    <property type="protein sequence ID" value="CAH1107745.1"/>
    <property type="molecule type" value="Genomic_DNA"/>
</dbReference>
<gene>
    <name evidence="2" type="ORF">PSYICH_LOCUS9218</name>
</gene>
<evidence type="ECO:0000313" key="3">
    <source>
        <dbReference type="Proteomes" id="UP001153636"/>
    </source>
</evidence>
<evidence type="ECO:0000259" key="1">
    <source>
        <dbReference type="Pfam" id="PF14291"/>
    </source>
</evidence>
<dbReference type="OrthoDB" id="8196265at2759"/>